<evidence type="ECO:0000313" key="6">
    <source>
        <dbReference type="EMBL" id="SAK95857.1"/>
    </source>
</evidence>
<dbReference type="Proteomes" id="UP000054851">
    <property type="component" value="Unassembled WGS sequence"/>
</dbReference>
<feature type="domain" description="HTH lysR-type" evidence="5">
    <location>
        <begin position="3"/>
        <end position="60"/>
    </location>
</feature>
<dbReference type="Gene3D" id="1.10.10.10">
    <property type="entry name" value="Winged helix-like DNA-binding domain superfamily/Winged helix DNA-binding domain"/>
    <property type="match status" value="1"/>
</dbReference>
<accession>A0A158DQ30</accession>
<dbReference type="Pfam" id="PF00126">
    <property type="entry name" value="HTH_1"/>
    <property type="match status" value="1"/>
</dbReference>
<dbReference type="InterPro" id="IPR000847">
    <property type="entry name" value="LysR_HTH_N"/>
</dbReference>
<evidence type="ECO:0000259" key="5">
    <source>
        <dbReference type="PROSITE" id="PS50931"/>
    </source>
</evidence>
<dbReference type="GO" id="GO:0043565">
    <property type="term" value="F:sequence-specific DNA binding"/>
    <property type="evidence" value="ECO:0007669"/>
    <property type="project" value="TreeGrafter"/>
</dbReference>
<dbReference type="PRINTS" id="PR00039">
    <property type="entry name" value="HTHLYSR"/>
</dbReference>
<dbReference type="OrthoDB" id="8849678at2"/>
<protein>
    <submittedName>
        <fullName evidence="6">LysR family transcriptional regulator</fullName>
    </submittedName>
</protein>
<proteinExistence type="inferred from homology"/>
<dbReference type="STRING" id="1777140.AWB79_07275"/>
<dbReference type="Pfam" id="PF03466">
    <property type="entry name" value="LysR_substrate"/>
    <property type="match status" value="1"/>
</dbReference>
<name>A0A158DQ30_9BURK</name>
<dbReference type="InterPro" id="IPR037424">
    <property type="entry name" value="NocR_PBP2"/>
</dbReference>
<dbReference type="PROSITE" id="PS50931">
    <property type="entry name" value="HTH_LYSR"/>
    <property type="match status" value="1"/>
</dbReference>
<organism evidence="6 7">
    <name type="scientific">Caballeronia hypogeia</name>
    <dbReference type="NCBI Taxonomy" id="1777140"/>
    <lineage>
        <taxon>Bacteria</taxon>
        <taxon>Pseudomonadati</taxon>
        <taxon>Pseudomonadota</taxon>
        <taxon>Betaproteobacteria</taxon>
        <taxon>Burkholderiales</taxon>
        <taxon>Burkholderiaceae</taxon>
        <taxon>Caballeronia</taxon>
    </lineage>
</organism>
<dbReference type="SUPFAM" id="SSF53850">
    <property type="entry name" value="Periplasmic binding protein-like II"/>
    <property type="match status" value="1"/>
</dbReference>
<sequence length="307" mass="34088">MRFRLRQMEAFRAVMLTGSMNGAARLLYISQPAVSRLIAHTEQTLGLRLFDRDRGKLTPTAEAQLLFKEVETMFEEAVRIDDFARDLSSNPAGALRFCCSPSLALNFLPPVIASYMKAFPQVRLKFHTTLLSNIADELLARKVEMAVSVLPLDHPNLIVEPFAAGRMVCILPVGHPLESQEEVELHQIPDYPLIGYARNIPFGRIMSGAFERAGIPWRVAVEIVRAESACAFVREGIGIAIVDEFSVAGHGWAGVVVKPLREEIPLTLSLLRSRFDRPSSHAQSLARMIREHAKRTGRGIGGHAAER</sequence>
<dbReference type="SUPFAM" id="SSF46785">
    <property type="entry name" value="Winged helix' DNA-binding domain"/>
    <property type="match status" value="1"/>
</dbReference>
<dbReference type="InterPro" id="IPR036390">
    <property type="entry name" value="WH_DNA-bd_sf"/>
</dbReference>
<keyword evidence="3" id="KW-0238">DNA-binding</keyword>
<dbReference type="RefSeq" id="WP_061172273.1">
    <property type="nucleotide sequence ID" value="NZ_FCOA02000050.1"/>
</dbReference>
<comment type="caution">
    <text evidence="6">The sequence shown here is derived from an EMBL/GenBank/DDBJ whole genome shotgun (WGS) entry which is preliminary data.</text>
</comment>
<dbReference type="InterPro" id="IPR005119">
    <property type="entry name" value="LysR_subst-bd"/>
</dbReference>
<dbReference type="GO" id="GO:0003700">
    <property type="term" value="F:DNA-binding transcription factor activity"/>
    <property type="evidence" value="ECO:0007669"/>
    <property type="project" value="InterPro"/>
</dbReference>
<evidence type="ECO:0000256" key="1">
    <source>
        <dbReference type="ARBA" id="ARBA00009437"/>
    </source>
</evidence>
<keyword evidence="2" id="KW-0805">Transcription regulation</keyword>
<dbReference type="PANTHER" id="PTHR30427">
    <property type="entry name" value="TRANSCRIPTIONAL ACTIVATOR PROTEIN LYSR"/>
    <property type="match status" value="1"/>
</dbReference>
<evidence type="ECO:0000256" key="4">
    <source>
        <dbReference type="ARBA" id="ARBA00023163"/>
    </source>
</evidence>
<dbReference type="Gene3D" id="3.40.190.290">
    <property type="match status" value="1"/>
</dbReference>
<evidence type="ECO:0000256" key="3">
    <source>
        <dbReference type="ARBA" id="ARBA00023125"/>
    </source>
</evidence>
<dbReference type="PANTHER" id="PTHR30427:SF1">
    <property type="entry name" value="TRANSCRIPTIONAL ACTIVATOR PROTEIN LYSR"/>
    <property type="match status" value="1"/>
</dbReference>
<dbReference type="EMBL" id="FCOA02000050">
    <property type="protein sequence ID" value="SAK95857.1"/>
    <property type="molecule type" value="Genomic_DNA"/>
</dbReference>
<keyword evidence="4" id="KW-0804">Transcription</keyword>
<evidence type="ECO:0000256" key="2">
    <source>
        <dbReference type="ARBA" id="ARBA00023015"/>
    </source>
</evidence>
<reference evidence="6" key="1">
    <citation type="submission" date="2016-01" db="EMBL/GenBank/DDBJ databases">
        <authorList>
            <person name="Peeters C."/>
        </authorList>
    </citation>
    <scope>NUCLEOTIDE SEQUENCE</scope>
    <source>
        <strain evidence="6">LMG 29322</strain>
    </source>
</reference>
<gene>
    <name evidence="6" type="ORF">AWB79_07275</name>
</gene>
<keyword evidence="7" id="KW-1185">Reference proteome</keyword>
<comment type="similarity">
    <text evidence="1">Belongs to the LysR transcriptional regulatory family.</text>
</comment>
<dbReference type="AlphaFoldDB" id="A0A158DQ30"/>
<dbReference type="CDD" id="cd08415">
    <property type="entry name" value="PBP2_LysR_opines_like"/>
    <property type="match status" value="1"/>
</dbReference>
<dbReference type="GO" id="GO:0010628">
    <property type="term" value="P:positive regulation of gene expression"/>
    <property type="evidence" value="ECO:0007669"/>
    <property type="project" value="TreeGrafter"/>
</dbReference>
<dbReference type="InterPro" id="IPR036388">
    <property type="entry name" value="WH-like_DNA-bd_sf"/>
</dbReference>
<evidence type="ECO:0000313" key="7">
    <source>
        <dbReference type="Proteomes" id="UP000054851"/>
    </source>
</evidence>